<protein>
    <submittedName>
        <fullName evidence="8">Chromate transporter</fullName>
    </submittedName>
</protein>
<dbReference type="GO" id="GO:0005886">
    <property type="term" value="C:plasma membrane"/>
    <property type="evidence" value="ECO:0007669"/>
    <property type="project" value="UniProtKB-SubCell"/>
</dbReference>
<evidence type="ECO:0000313" key="8">
    <source>
        <dbReference type="EMBL" id="SFS05166.1"/>
    </source>
</evidence>
<dbReference type="InterPro" id="IPR052518">
    <property type="entry name" value="CHR_Transporter"/>
</dbReference>
<sequence length="184" mass="19884">MKYLDIFLVFFKIGLFSFGGGYAMIPLIQSEVLARNWMSSEEIINFIAVSESTPGSFAVNIATYIGSSTGGFPGAIFATLGVILPSFLIIALIQKGYSKFQNSIYVKGAMSGLHPAVIAMIGTAFLSVGETVVKQDFYLSLCCGLLFLLSFFLLKKKLHPIAIIVLCAIAGISIGFIGEQFHFL</sequence>
<keyword evidence="3" id="KW-1003">Cell membrane</keyword>
<organism evidence="8 9">
    <name type="scientific">Anaeromicropila populeti</name>
    <dbReference type="NCBI Taxonomy" id="37658"/>
    <lineage>
        <taxon>Bacteria</taxon>
        <taxon>Bacillati</taxon>
        <taxon>Bacillota</taxon>
        <taxon>Clostridia</taxon>
        <taxon>Lachnospirales</taxon>
        <taxon>Lachnospiraceae</taxon>
        <taxon>Anaeromicropila</taxon>
    </lineage>
</organism>
<evidence type="ECO:0000256" key="1">
    <source>
        <dbReference type="ARBA" id="ARBA00004651"/>
    </source>
</evidence>
<dbReference type="OrthoDB" id="9788907at2"/>
<evidence type="ECO:0000256" key="5">
    <source>
        <dbReference type="ARBA" id="ARBA00022989"/>
    </source>
</evidence>
<keyword evidence="9" id="KW-1185">Reference proteome</keyword>
<reference evidence="8 9" key="1">
    <citation type="submission" date="2016-10" db="EMBL/GenBank/DDBJ databases">
        <authorList>
            <person name="de Groot N.N."/>
        </authorList>
    </citation>
    <scope>NUCLEOTIDE SEQUENCE [LARGE SCALE GENOMIC DNA]</scope>
    <source>
        <strain evidence="8 9">743A</strain>
    </source>
</reference>
<name>A0A1I6LNU7_9FIRM</name>
<dbReference type="InterPro" id="IPR003370">
    <property type="entry name" value="Chromate_transpt"/>
</dbReference>
<dbReference type="PANTHER" id="PTHR43663">
    <property type="entry name" value="CHROMATE TRANSPORT PROTEIN-RELATED"/>
    <property type="match status" value="1"/>
</dbReference>
<keyword evidence="4 7" id="KW-0812">Transmembrane</keyword>
<dbReference type="AlphaFoldDB" id="A0A1I6LNU7"/>
<dbReference type="GO" id="GO:0015109">
    <property type="term" value="F:chromate transmembrane transporter activity"/>
    <property type="evidence" value="ECO:0007669"/>
    <property type="project" value="InterPro"/>
</dbReference>
<evidence type="ECO:0000256" key="7">
    <source>
        <dbReference type="SAM" id="Phobius"/>
    </source>
</evidence>
<gene>
    <name evidence="8" type="ORF">SAMN05661086_03452</name>
</gene>
<evidence type="ECO:0000313" key="9">
    <source>
        <dbReference type="Proteomes" id="UP000199659"/>
    </source>
</evidence>
<evidence type="ECO:0000256" key="3">
    <source>
        <dbReference type="ARBA" id="ARBA00022475"/>
    </source>
</evidence>
<feature type="transmembrane region" description="Helical" evidence="7">
    <location>
        <begin position="161"/>
        <end position="178"/>
    </location>
</feature>
<comment type="similarity">
    <text evidence="2">Belongs to the chromate ion transporter (CHR) (TC 2.A.51) family.</text>
</comment>
<dbReference type="STRING" id="37658.SAMN05661086_03452"/>
<dbReference type="Pfam" id="PF02417">
    <property type="entry name" value="Chromate_transp"/>
    <property type="match status" value="1"/>
</dbReference>
<dbReference type="Proteomes" id="UP000199659">
    <property type="component" value="Unassembled WGS sequence"/>
</dbReference>
<feature type="transmembrane region" description="Helical" evidence="7">
    <location>
        <begin position="6"/>
        <end position="25"/>
    </location>
</feature>
<keyword evidence="5 7" id="KW-1133">Transmembrane helix</keyword>
<feature type="transmembrane region" description="Helical" evidence="7">
    <location>
        <begin position="137"/>
        <end position="154"/>
    </location>
</feature>
<evidence type="ECO:0000256" key="6">
    <source>
        <dbReference type="ARBA" id="ARBA00023136"/>
    </source>
</evidence>
<keyword evidence="6 7" id="KW-0472">Membrane</keyword>
<comment type="subcellular location">
    <subcellularLocation>
        <location evidence="1">Cell membrane</location>
        <topology evidence="1">Multi-pass membrane protein</topology>
    </subcellularLocation>
</comment>
<accession>A0A1I6LNU7</accession>
<feature type="transmembrane region" description="Helical" evidence="7">
    <location>
        <begin position="105"/>
        <end position="125"/>
    </location>
</feature>
<proteinExistence type="inferred from homology"/>
<dbReference type="PANTHER" id="PTHR43663:SF1">
    <property type="entry name" value="CHROMATE TRANSPORTER"/>
    <property type="match status" value="1"/>
</dbReference>
<feature type="transmembrane region" description="Helical" evidence="7">
    <location>
        <begin position="72"/>
        <end position="93"/>
    </location>
</feature>
<dbReference type="EMBL" id="FOYZ01000019">
    <property type="protein sequence ID" value="SFS05166.1"/>
    <property type="molecule type" value="Genomic_DNA"/>
</dbReference>
<evidence type="ECO:0000256" key="2">
    <source>
        <dbReference type="ARBA" id="ARBA00005262"/>
    </source>
</evidence>
<dbReference type="RefSeq" id="WP_092563722.1">
    <property type="nucleotide sequence ID" value="NZ_FOYZ01000019.1"/>
</dbReference>
<evidence type="ECO:0000256" key="4">
    <source>
        <dbReference type="ARBA" id="ARBA00022692"/>
    </source>
</evidence>